<comment type="caution">
    <text evidence="2">The sequence shown here is derived from an EMBL/GenBank/DDBJ whole genome shotgun (WGS) entry which is preliminary data.</text>
</comment>
<dbReference type="EMBL" id="JAACJN010000302">
    <property type="protein sequence ID" value="KAF5349877.1"/>
    <property type="molecule type" value="Genomic_DNA"/>
</dbReference>
<feature type="transmembrane region" description="Helical" evidence="1">
    <location>
        <begin position="15"/>
        <end position="37"/>
    </location>
</feature>
<keyword evidence="1" id="KW-0472">Membrane</keyword>
<organism evidence="2 3">
    <name type="scientific">Collybiopsis confluens</name>
    <dbReference type="NCBI Taxonomy" id="2823264"/>
    <lineage>
        <taxon>Eukaryota</taxon>
        <taxon>Fungi</taxon>
        <taxon>Dikarya</taxon>
        <taxon>Basidiomycota</taxon>
        <taxon>Agaricomycotina</taxon>
        <taxon>Agaricomycetes</taxon>
        <taxon>Agaricomycetidae</taxon>
        <taxon>Agaricales</taxon>
        <taxon>Marasmiineae</taxon>
        <taxon>Omphalotaceae</taxon>
        <taxon>Collybiopsis</taxon>
    </lineage>
</organism>
<sequence length="160" mass="17188">MGWGSWVCFASDAPGVLTIPSLVLALFQWSASLAVIIQRWTKDIGTVAYRITDLNSCAPSDGLDFLQNSPYDRAYRIIQTTTFCVSTVFMLLGGGSKDAVNSGISIVGLAELIYSSVMATRGMPLVVSGNCLLVQLNPRLGYLDSSISTTWKALSGFMGF</sequence>
<evidence type="ECO:0000313" key="3">
    <source>
        <dbReference type="Proteomes" id="UP000518752"/>
    </source>
</evidence>
<evidence type="ECO:0000313" key="2">
    <source>
        <dbReference type="EMBL" id="KAF5349877.1"/>
    </source>
</evidence>
<dbReference type="Proteomes" id="UP000518752">
    <property type="component" value="Unassembled WGS sequence"/>
</dbReference>
<keyword evidence="3" id="KW-1185">Reference proteome</keyword>
<dbReference type="AlphaFoldDB" id="A0A8H5CXP7"/>
<evidence type="ECO:0000256" key="1">
    <source>
        <dbReference type="SAM" id="Phobius"/>
    </source>
</evidence>
<keyword evidence="1" id="KW-0812">Transmembrane</keyword>
<gene>
    <name evidence="2" type="ORF">D9757_013989</name>
</gene>
<name>A0A8H5CXP7_9AGAR</name>
<protein>
    <submittedName>
        <fullName evidence="2">Uncharacterized protein</fullName>
    </submittedName>
</protein>
<reference evidence="2 3" key="1">
    <citation type="journal article" date="2020" name="ISME J.">
        <title>Uncovering the hidden diversity of litter-decomposition mechanisms in mushroom-forming fungi.</title>
        <authorList>
            <person name="Floudas D."/>
            <person name="Bentzer J."/>
            <person name="Ahren D."/>
            <person name="Johansson T."/>
            <person name="Persson P."/>
            <person name="Tunlid A."/>
        </authorList>
    </citation>
    <scope>NUCLEOTIDE SEQUENCE [LARGE SCALE GENOMIC DNA]</scope>
    <source>
        <strain evidence="2 3">CBS 406.79</strain>
    </source>
</reference>
<accession>A0A8H5CXP7</accession>
<dbReference type="OrthoDB" id="3938594at2759"/>
<proteinExistence type="predicted"/>
<keyword evidence="1" id="KW-1133">Transmembrane helix</keyword>